<dbReference type="EMBL" id="CP001696">
    <property type="protein sequence ID" value="ACV24562.1"/>
    <property type="molecule type" value="Genomic_DNA"/>
</dbReference>
<dbReference type="eggNOG" id="arCOG00976">
    <property type="taxonomic scope" value="Archaea"/>
</dbReference>
<dbReference type="PROSITE" id="PS01279">
    <property type="entry name" value="PCMT"/>
    <property type="match status" value="1"/>
</dbReference>
<dbReference type="InterPro" id="IPR000682">
    <property type="entry name" value="PCMT"/>
</dbReference>
<comment type="subcellular location">
    <subcellularLocation>
        <location evidence="1 9">Cytoplasm</location>
    </subcellularLocation>
</comment>
<dbReference type="HAMAP" id="MF_00090">
    <property type="entry name" value="PIMT"/>
    <property type="match status" value="1"/>
</dbReference>
<dbReference type="NCBIfam" id="NF001453">
    <property type="entry name" value="PRK00312.1"/>
    <property type="match status" value="1"/>
</dbReference>
<evidence type="ECO:0000256" key="6">
    <source>
        <dbReference type="ARBA" id="ARBA00022691"/>
    </source>
</evidence>
<dbReference type="CDD" id="cd02440">
    <property type="entry name" value="AdoMet_MTases"/>
    <property type="match status" value="1"/>
</dbReference>
<dbReference type="SUPFAM" id="SSF53335">
    <property type="entry name" value="S-adenosyl-L-methionine-dependent methyltransferases"/>
    <property type="match status" value="1"/>
</dbReference>
<keyword evidence="11" id="KW-1185">Reference proteome</keyword>
<evidence type="ECO:0000256" key="5">
    <source>
        <dbReference type="ARBA" id="ARBA00022679"/>
    </source>
</evidence>
<dbReference type="OrthoDB" id="33618at2157"/>
<comment type="catalytic activity">
    <reaction evidence="8 9">
        <text>[protein]-L-isoaspartate + S-adenosyl-L-methionine = [protein]-L-isoaspartate alpha-methyl ester + S-adenosyl-L-homocysteine</text>
        <dbReference type="Rhea" id="RHEA:12705"/>
        <dbReference type="Rhea" id="RHEA-COMP:12143"/>
        <dbReference type="Rhea" id="RHEA-COMP:12144"/>
        <dbReference type="ChEBI" id="CHEBI:57856"/>
        <dbReference type="ChEBI" id="CHEBI:59789"/>
        <dbReference type="ChEBI" id="CHEBI:90596"/>
        <dbReference type="ChEBI" id="CHEBI:90598"/>
        <dbReference type="EC" id="2.1.1.77"/>
    </reaction>
</comment>
<dbReference type="Pfam" id="PF01135">
    <property type="entry name" value="PCMT"/>
    <property type="match status" value="1"/>
</dbReference>
<dbReference type="GO" id="GO:0004719">
    <property type="term" value="F:protein-L-isoaspartate (D-aspartate) O-methyltransferase activity"/>
    <property type="evidence" value="ECO:0007669"/>
    <property type="project" value="UniProtKB-UniRule"/>
</dbReference>
<evidence type="ECO:0000256" key="7">
    <source>
        <dbReference type="ARBA" id="ARBA00025330"/>
    </source>
</evidence>
<feature type="active site" evidence="9">
    <location>
        <position position="61"/>
    </location>
</feature>
<evidence type="ECO:0000256" key="1">
    <source>
        <dbReference type="ARBA" id="ARBA00004496"/>
    </source>
</evidence>
<evidence type="ECO:0000256" key="4">
    <source>
        <dbReference type="ARBA" id="ARBA00022603"/>
    </source>
</evidence>
<organism evidence="10 11">
    <name type="scientific">Methanocaldococcus fervens (strain DSM 4213 / JCM 15782 / AG86)</name>
    <name type="common">Methanococcus fervens</name>
    <dbReference type="NCBI Taxonomy" id="573064"/>
    <lineage>
        <taxon>Archaea</taxon>
        <taxon>Methanobacteriati</taxon>
        <taxon>Methanobacteriota</taxon>
        <taxon>Methanomada group</taxon>
        <taxon>Methanococci</taxon>
        <taxon>Methanococcales</taxon>
        <taxon>Methanocaldococcaceae</taxon>
        <taxon>Methanocaldococcus</taxon>
    </lineage>
</organism>
<protein>
    <recommendedName>
        <fullName evidence="9">Protein-L-isoaspartate O-methyltransferase</fullName>
        <ecNumber evidence="9">2.1.1.77</ecNumber>
    </recommendedName>
    <alternativeName>
        <fullName evidence="9">L-isoaspartyl protein carboxyl methyltransferase</fullName>
    </alternativeName>
    <alternativeName>
        <fullName evidence="9">Protein L-isoaspartyl methyltransferase</fullName>
    </alternativeName>
    <alternativeName>
        <fullName evidence="9">Protein-beta-aspartate methyltransferase</fullName>
        <shortName evidence="9">PIMT</shortName>
    </alternativeName>
</protein>
<keyword evidence="6 9" id="KW-0949">S-adenosyl-L-methionine</keyword>
<evidence type="ECO:0000313" key="11">
    <source>
        <dbReference type="Proteomes" id="UP000001495"/>
    </source>
</evidence>
<sequence>MNLEEQKKAVIEKLIRERYIKSKRVIDALLKVPREEFVPEHLREYAYVDTPLEIGYGQTISAIHMVGMMCELLDLKPGMKVLEIGTGCGYHAAVTAEIVGKDGLVVSIERIPELAERAERTLRKLGYDNVIIIVGDGTLGYEPLAPYDRIYATAAGPKIPEPLIKQLKDGGKLLMPVGRYMQKLVLVEKKGDELIVKDCGPVAFVPLIGKEGFPSTF</sequence>
<dbReference type="FunFam" id="3.40.50.150:FF:000010">
    <property type="entry name" value="Protein-L-isoaspartate O-methyltransferase"/>
    <property type="match status" value="1"/>
</dbReference>
<dbReference type="NCBIfam" id="NF010549">
    <property type="entry name" value="PRK13942.1"/>
    <property type="match status" value="1"/>
</dbReference>
<dbReference type="GeneID" id="8365419"/>
<dbReference type="GO" id="GO:0005737">
    <property type="term" value="C:cytoplasm"/>
    <property type="evidence" value="ECO:0007669"/>
    <property type="project" value="UniProtKB-SubCell"/>
</dbReference>
<dbReference type="RefSeq" id="WP_015791299.1">
    <property type="nucleotide sequence ID" value="NC_013156.1"/>
</dbReference>
<keyword evidence="4 9" id="KW-0489">Methyltransferase</keyword>
<evidence type="ECO:0000313" key="10">
    <source>
        <dbReference type="EMBL" id="ACV24562.1"/>
    </source>
</evidence>
<dbReference type="EC" id="2.1.1.77" evidence="9"/>
<dbReference type="HOGENOM" id="CLU_055432_2_0_2"/>
<dbReference type="NCBIfam" id="TIGR00080">
    <property type="entry name" value="pimt"/>
    <property type="match status" value="1"/>
</dbReference>
<evidence type="ECO:0000256" key="9">
    <source>
        <dbReference type="HAMAP-Rule" id="MF_00090"/>
    </source>
</evidence>
<keyword evidence="3 9" id="KW-0963">Cytoplasm</keyword>
<dbReference type="STRING" id="573064.Mefer_0744"/>
<evidence type="ECO:0000256" key="8">
    <source>
        <dbReference type="ARBA" id="ARBA00029295"/>
    </source>
</evidence>
<dbReference type="Proteomes" id="UP000001495">
    <property type="component" value="Chromosome"/>
</dbReference>
<proteinExistence type="inferred from homology"/>
<dbReference type="AlphaFoldDB" id="C7P7N0"/>
<reference evidence="10" key="1">
    <citation type="submission" date="2009-08" db="EMBL/GenBank/DDBJ databases">
        <title>Complete sequence of chromosome of Methanocaldococcus fervens AG86.</title>
        <authorList>
            <consortium name="US DOE Joint Genome Institute"/>
            <person name="Lucas S."/>
            <person name="Copeland A."/>
            <person name="Lapidus A."/>
            <person name="Glavina del Rio T."/>
            <person name="Tice H."/>
            <person name="Bruce D."/>
            <person name="Goodwin L."/>
            <person name="Pitluck S."/>
            <person name="Chertkov O."/>
            <person name="Detter J.C."/>
            <person name="Han C."/>
            <person name="Tapia R."/>
            <person name="Larimer F."/>
            <person name="Land M."/>
            <person name="Hauser L."/>
            <person name="Kyrpides N."/>
            <person name="Ovchinnikova G."/>
            <person name="Lupa-Sieprawska M."/>
            <person name="Whitman W.B."/>
        </authorList>
    </citation>
    <scope>NUCLEOTIDE SEQUENCE [LARGE SCALE GENOMIC DNA]</scope>
    <source>
        <strain evidence="10">AG86</strain>
    </source>
</reference>
<dbReference type="InterPro" id="IPR029063">
    <property type="entry name" value="SAM-dependent_MTases_sf"/>
</dbReference>
<dbReference type="GO" id="GO:0032259">
    <property type="term" value="P:methylation"/>
    <property type="evidence" value="ECO:0007669"/>
    <property type="project" value="UniProtKB-KW"/>
</dbReference>
<comment type="similarity">
    <text evidence="2 9">Belongs to the methyltransferase superfamily. L-isoaspartyl/D-aspartyl protein methyltransferase family.</text>
</comment>
<accession>C7P7N0</accession>
<comment type="function">
    <text evidence="7 9">Catalyzes the methyl esterification of L-isoaspartyl residues in peptides and proteins that result from spontaneous decomposition of normal L-aspartyl and L-asparaginyl residues. It plays a role in the repair and/or degradation of damaged proteins.</text>
</comment>
<keyword evidence="5 9" id="KW-0808">Transferase</keyword>
<name>C7P7N0_METFA</name>
<dbReference type="PANTHER" id="PTHR11579:SF0">
    <property type="entry name" value="PROTEIN-L-ISOASPARTATE(D-ASPARTATE) O-METHYLTRANSFERASE"/>
    <property type="match status" value="1"/>
</dbReference>
<evidence type="ECO:0000256" key="3">
    <source>
        <dbReference type="ARBA" id="ARBA00022490"/>
    </source>
</evidence>
<dbReference type="PANTHER" id="PTHR11579">
    <property type="entry name" value="PROTEIN-L-ISOASPARTATE O-METHYLTRANSFERASE"/>
    <property type="match status" value="1"/>
</dbReference>
<dbReference type="Gene3D" id="3.40.50.150">
    <property type="entry name" value="Vaccinia Virus protein VP39"/>
    <property type="match status" value="1"/>
</dbReference>
<dbReference type="KEGG" id="mfe:Mefer_0744"/>
<gene>
    <name evidence="9" type="primary">pcm</name>
    <name evidence="10" type="ordered locus">Mefer_0744</name>
</gene>
<dbReference type="GO" id="GO:0030091">
    <property type="term" value="P:protein repair"/>
    <property type="evidence" value="ECO:0007669"/>
    <property type="project" value="UniProtKB-UniRule"/>
</dbReference>
<evidence type="ECO:0000256" key="2">
    <source>
        <dbReference type="ARBA" id="ARBA00005369"/>
    </source>
</evidence>